<proteinExistence type="predicted"/>
<dbReference type="STRING" id="1797.RMCT_2858"/>
<dbReference type="AlphaFoldDB" id="A0A100XG43"/>
<feature type="region of interest" description="Disordered" evidence="1">
    <location>
        <begin position="1"/>
        <end position="22"/>
    </location>
</feature>
<gene>
    <name evidence="2" type="ORF">RMCT_2858</name>
</gene>
<dbReference type="EMBL" id="BCTB01000020">
    <property type="protein sequence ID" value="GAT15888.1"/>
    <property type="molecule type" value="Genomic_DNA"/>
</dbReference>
<dbReference type="RefSeq" id="WP_003925018.1">
    <property type="nucleotide sequence ID" value="NZ_BCTB01000020.1"/>
</dbReference>
<name>A0A100XG43_MYCTH</name>
<evidence type="ECO:0000256" key="1">
    <source>
        <dbReference type="SAM" id="MobiDB-lite"/>
    </source>
</evidence>
<evidence type="ECO:0000313" key="3">
    <source>
        <dbReference type="Proteomes" id="UP000069654"/>
    </source>
</evidence>
<evidence type="ECO:0000313" key="2">
    <source>
        <dbReference type="EMBL" id="GAT15888.1"/>
    </source>
</evidence>
<comment type="caution">
    <text evidence="2">The sequence shown here is derived from an EMBL/GenBank/DDBJ whole genome shotgun (WGS) entry which is preliminary data.</text>
</comment>
<sequence length="363" mass="35333">MGIMPDTSPYGGQTVTGPGWPNVDEDALGAAAAAYEALAAKLTGTVVPQQQGQMMQLSDTWEGSGATAAVGEASTIIAGHEANAAHAAAIAAKLRSMEAAVIKAKTMANAVAVETQRECEAIAAAPFPNRQELLQSRIAMGLAQNVGQVTASSTELANTLGVPPTIPTAGGAPAAGAPGQEAAGDAAQQAAQLAGMAAQIPAQVGQMAGQVPQQLSQPLQQLSQPLQQITSLFGAVGGKGPGALNANPFSSLSNHPLAGGSGPSGGAGMVRAASLPGAGGSSPQTPLIANMLGGKVSPVSVDTGAAAGATVVGAAPVAAGMGGGMGMAPGMMGARGTSGGTRPGIAAPEMLEHDLGEDEDDDW</sequence>
<dbReference type="Proteomes" id="UP000069654">
    <property type="component" value="Unassembled WGS sequence"/>
</dbReference>
<reference evidence="2 3" key="1">
    <citation type="journal article" date="2016" name="Genome Announc.">
        <title>Draft Genome Sequences of Five Rapidly Growing Mycobacterium Species, M. thermoresistibile, M. fortuitum subsp. acetamidolyticum, M. canariasense, M. brisbanense, and M. novocastrense.</title>
        <authorList>
            <person name="Katahira K."/>
            <person name="Ogura Y."/>
            <person name="Gotoh Y."/>
            <person name="Hayashi T."/>
        </authorList>
    </citation>
    <scope>NUCLEOTIDE SEQUENCE [LARGE SCALE GENOMIC DNA]</scope>
    <source>
        <strain evidence="2 3">JCM6362</strain>
    </source>
</reference>
<reference evidence="3" key="2">
    <citation type="submission" date="2016-02" db="EMBL/GenBank/DDBJ databases">
        <title>Draft genome sequence of five rapidly growing Mycobacterium species.</title>
        <authorList>
            <person name="Katahira K."/>
            <person name="Gotou Y."/>
            <person name="Iida K."/>
            <person name="Ogura Y."/>
            <person name="Hayashi T."/>
        </authorList>
    </citation>
    <scope>NUCLEOTIDE SEQUENCE [LARGE SCALE GENOMIC DNA]</scope>
    <source>
        <strain evidence="3">JCM6362</strain>
    </source>
</reference>
<dbReference type="OMA" id="HECELIA"/>
<dbReference type="OrthoDB" id="4641652at2"/>
<protein>
    <submittedName>
        <fullName evidence="2">PPE family protein</fullName>
    </submittedName>
</protein>
<organism evidence="2 3">
    <name type="scientific">Mycolicibacterium thermoresistibile</name>
    <name type="common">Mycobacterium thermoresistibile</name>
    <dbReference type="NCBI Taxonomy" id="1797"/>
    <lineage>
        <taxon>Bacteria</taxon>
        <taxon>Bacillati</taxon>
        <taxon>Actinomycetota</taxon>
        <taxon>Actinomycetes</taxon>
        <taxon>Mycobacteriales</taxon>
        <taxon>Mycobacteriaceae</taxon>
        <taxon>Mycolicibacterium</taxon>
    </lineage>
</organism>
<accession>A0A100XG43</accession>
<feature type="region of interest" description="Disordered" evidence="1">
    <location>
        <begin position="336"/>
        <end position="363"/>
    </location>
</feature>